<reference evidence="5" key="2">
    <citation type="submission" date="2017-09" db="EMBL/GenBank/DDBJ databases">
        <title>FDA dAtabase for Regulatory Grade micrObial Sequences (FDA-ARGOS): Supporting development and validation of Infectious Disease Dx tests.</title>
        <authorList>
            <person name="Minogue T."/>
            <person name="Wolcott M."/>
            <person name="Wasieloski L."/>
            <person name="Aguilar W."/>
            <person name="Moore D."/>
            <person name="Tallon L."/>
            <person name="Sadzewicz L."/>
            <person name="Ott S."/>
            <person name="Zhao X."/>
            <person name="Nagaraj S."/>
            <person name="Vavikolanu K."/>
            <person name="Aluvathingal J."/>
            <person name="Nadendla S."/>
            <person name="Sichtig H."/>
        </authorList>
    </citation>
    <scope>NUCLEOTIDE SEQUENCE [LARGE SCALE GENOMIC DNA]</scope>
    <source>
        <strain evidence="5">FDAARGOS_390</strain>
    </source>
</reference>
<dbReference type="KEGG" id="bgo:BM43_499"/>
<evidence type="ECO:0000313" key="5">
    <source>
        <dbReference type="Proteomes" id="UP000220629"/>
    </source>
</evidence>
<feature type="compositionally biased region" description="Acidic residues" evidence="1">
    <location>
        <begin position="85"/>
        <end position="95"/>
    </location>
</feature>
<dbReference type="RefSeq" id="WP_036049726.1">
    <property type="nucleotide sequence ID" value="NZ_CADEVY010000003.1"/>
</dbReference>
<gene>
    <name evidence="3" type="ORF">CRM94_22850</name>
    <name evidence="2" type="ORF">DM48_5145</name>
</gene>
<dbReference type="EMBL" id="PDDY01000004">
    <property type="protein sequence ID" value="PEH37385.1"/>
    <property type="molecule type" value="Genomic_DNA"/>
</dbReference>
<organism evidence="3 5">
    <name type="scientific">Burkholderia gladioli</name>
    <name type="common">Pseudomonas marginata</name>
    <name type="synonym">Phytomonas marginata</name>
    <dbReference type="NCBI Taxonomy" id="28095"/>
    <lineage>
        <taxon>Bacteria</taxon>
        <taxon>Pseudomonadati</taxon>
        <taxon>Pseudomonadota</taxon>
        <taxon>Betaproteobacteria</taxon>
        <taxon>Burkholderiales</taxon>
        <taxon>Burkholderiaceae</taxon>
        <taxon>Burkholderia</taxon>
    </lineage>
</organism>
<proteinExistence type="predicted"/>
<evidence type="ECO:0000313" key="4">
    <source>
        <dbReference type="Proteomes" id="UP000029590"/>
    </source>
</evidence>
<accession>A0A095FG15</accession>
<evidence type="ECO:0000313" key="2">
    <source>
        <dbReference type="EMBL" id="KGC16611.1"/>
    </source>
</evidence>
<evidence type="ECO:0000256" key="1">
    <source>
        <dbReference type="SAM" id="MobiDB-lite"/>
    </source>
</evidence>
<dbReference type="EMBL" id="JPGG01000015">
    <property type="protein sequence ID" value="KGC16611.1"/>
    <property type="molecule type" value="Genomic_DNA"/>
</dbReference>
<reference evidence="2 4" key="1">
    <citation type="submission" date="2014-04" db="EMBL/GenBank/DDBJ databases">
        <authorList>
            <person name="Bishop-Lilly K.A."/>
            <person name="Broomall S.M."/>
            <person name="Chain P.S."/>
            <person name="Chertkov O."/>
            <person name="Coyne S.R."/>
            <person name="Daligault H.E."/>
            <person name="Davenport K.W."/>
            <person name="Erkkila T."/>
            <person name="Frey K.G."/>
            <person name="Gibbons H.S."/>
            <person name="Gu W."/>
            <person name="Jaissle J."/>
            <person name="Johnson S.L."/>
            <person name="Koroleva G.I."/>
            <person name="Ladner J.T."/>
            <person name="Lo C.-C."/>
            <person name="Minogue T.D."/>
            <person name="Munk C."/>
            <person name="Palacios G.F."/>
            <person name="Redden C.L."/>
            <person name="Rosenzweig C.N."/>
            <person name="Scholz M.B."/>
            <person name="Teshima H."/>
            <person name="Xu Y."/>
        </authorList>
    </citation>
    <scope>NUCLEOTIDE SEQUENCE [LARGE SCALE GENOMIC DNA]</scope>
    <source>
        <strain evidence="2">Gladioli</strain>
        <strain evidence="4">gladioli</strain>
    </source>
</reference>
<dbReference type="AlphaFoldDB" id="A0A095FG15"/>
<evidence type="ECO:0000313" key="3">
    <source>
        <dbReference type="EMBL" id="PEH37385.1"/>
    </source>
</evidence>
<protein>
    <submittedName>
        <fullName evidence="3">Uncharacterized protein</fullName>
    </submittedName>
</protein>
<name>A0A095FG15_BURGA</name>
<dbReference type="Proteomes" id="UP000220629">
    <property type="component" value="Unassembled WGS sequence"/>
</dbReference>
<feature type="region of interest" description="Disordered" evidence="1">
    <location>
        <begin position="77"/>
        <end position="103"/>
    </location>
</feature>
<sequence>MAKRNAKRILAPEYRASAEAFVKLLADLGSVHPDCIYFFHVSAALLSAVEGKSKEWISGFYDALGLLIEESGVRGTTWSPMRDLEDPDWWYEEDPAGGSDAQA</sequence>
<dbReference type="Proteomes" id="UP000029590">
    <property type="component" value="Unassembled WGS sequence"/>
</dbReference>
<comment type="caution">
    <text evidence="3">The sequence shown here is derived from an EMBL/GenBank/DDBJ whole genome shotgun (WGS) entry which is preliminary data.</text>
</comment>
<reference evidence="3" key="3">
    <citation type="submission" date="2017-09" db="EMBL/GenBank/DDBJ databases">
        <title>FDA dAtabase for Regulatory Grade micrObial Sequences (FDA-ARGOS): Supporting development and validation of Infectious Disease Dx tests.</title>
        <authorList>
            <person name="Minogue T."/>
            <person name="Wolcott M."/>
            <person name="Wasieloski L."/>
            <person name="Aguilar W."/>
            <person name="Moore D."/>
            <person name="Tallon L.J."/>
            <person name="Sadzewicz L."/>
            <person name="Ott S."/>
            <person name="Zhao X."/>
            <person name="Nagaraj S."/>
            <person name="Vavikolanu K."/>
            <person name="Aluvathingal J."/>
            <person name="Nadendla S."/>
            <person name="Sichtig H."/>
        </authorList>
    </citation>
    <scope>NUCLEOTIDE SEQUENCE</scope>
    <source>
        <strain evidence="3">FDAARGOS_390</strain>
    </source>
</reference>